<evidence type="ECO:0000259" key="4">
    <source>
        <dbReference type="SMART" id="SM00906"/>
    </source>
</evidence>
<evidence type="ECO:0000256" key="2">
    <source>
        <dbReference type="SAM" id="MobiDB-lite"/>
    </source>
</evidence>
<sequence length="726" mass="81231">MCDSLLQPASGLTVGLSPVSERASVQEWRFVKAGLLSRKACPLLTPLAREERASPMAPASVSSLIGMMLLCIAFCFLSVSNLLLNNLLEFGLGFDLMGTVWAIPKGRLPRLWQEMENENDMETSHPPAAIRRRKRKAFNAYIDGLLARIQSLESQLKHARDSNAAAQDTNNDQVDELTSRSSPEDEPLPQGDFLSFYKAYLGHSSTLSFSKNVRNLLQQSTSVTDPNGVSIEREDVSYATTLPSIGLDLVNTPYLAYNMLNTCFIQRLRAFYDVRTKEAIPEAGLWHVEMLLVFAFGESILSREHSEVGPSGMLYFTRAMEAFPDIRRLCGTPLLSIEVLCLASLFMHATDMLQESYILAFPEGLRPPDVEYMRRLWWTVYCLDRKSAALLGSPSIMRDEDISIPMPVIKVGDESQNSFAIHVALSSHLAKILDVIYGMRSQRQGRFVTEVQTILSRLAETSVVLSEHLSLDLCPSDHPACRNAATLNLLLHQVRKDTCECGPGMLADYIVCYPHCQAGSVFTRETSFKLRGRNSIVPLIFRVPLKMCVESSTRILQIIFNLKKQAMCDIFLPYDIDALFSASFALVLVDIIRPDKELLWDLPRVISLLDEFVARHVAPAKTYRLDLQKLIDLHTKVRSAGYMADQCFTATSELDVNNNAVEDVNISSRSAAISPDPIWSRVQDVENNLAPMQPDTIMSVIQNLEVEGLDLFDTTISDEAWMSEPK</sequence>
<dbReference type="Pfam" id="PF04082">
    <property type="entry name" value="Fungal_trans"/>
    <property type="match status" value="1"/>
</dbReference>
<dbReference type="EMBL" id="JAGPXF010000007">
    <property type="protein sequence ID" value="KAH7235371.1"/>
    <property type="molecule type" value="Genomic_DNA"/>
</dbReference>
<dbReference type="GO" id="GO:0003700">
    <property type="term" value="F:DNA-binding transcription factor activity"/>
    <property type="evidence" value="ECO:0007669"/>
    <property type="project" value="InterPro"/>
</dbReference>
<dbReference type="OrthoDB" id="3266505at2759"/>
<feature type="transmembrane region" description="Helical" evidence="3">
    <location>
        <begin position="64"/>
        <end position="84"/>
    </location>
</feature>
<evidence type="ECO:0000256" key="1">
    <source>
        <dbReference type="ARBA" id="ARBA00023242"/>
    </source>
</evidence>
<dbReference type="InterPro" id="IPR050987">
    <property type="entry name" value="AtrR-like"/>
</dbReference>
<dbReference type="GO" id="GO:0006351">
    <property type="term" value="P:DNA-templated transcription"/>
    <property type="evidence" value="ECO:0007669"/>
    <property type="project" value="InterPro"/>
</dbReference>
<evidence type="ECO:0000256" key="3">
    <source>
        <dbReference type="SAM" id="Phobius"/>
    </source>
</evidence>
<dbReference type="Proteomes" id="UP000813427">
    <property type="component" value="Unassembled WGS sequence"/>
</dbReference>
<reference evidence="5" key="1">
    <citation type="journal article" date="2021" name="Nat. Commun.">
        <title>Genetic determinants of endophytism in the Arabidopsis root mycobiome.</title>
        <authorList>
            <person name="Mesny F."/>
            <person name="Miyauchi S."/>
            <person name="Thiergart T."/>
            <person name="Pickel B."/>
            <person name="Atanasova L."/>
            <person name="Karlsson M."/>
            <person name="Huettel B."/>
            <person name="Barry K.W."/>
            <person name="Haridas S."/>
            <person name="Chen C."/>
            <person name="Bauer D."/>
            <person name="Andreopoulos W."/>
            <person name="Pangilinan J."/>
            <person name="LaButti K."/>
            <person name="Riley R."/>
            <person name="Lipzen A."/>
            <person name="Clum A."/>
            <person name="Drula E."/>
            <person name="Henrissat B."/>
            <person name="Kohler A."/>
            <person name="Grigoriev I.V."/>
            <person name="Martin F.M."/>
            <person name="Hacquard S."/>
        </authorList>
    </citation>
    <scope>NUCLEOTIDE SEQUENCE</scope>
    <source>
        <strain evidence="5">MPI-SDFR-AT-0068</strain>
    </source>
</reference>
<accession>A0A8K0RN14</accession>
<dbReference type="InterPro" id="IPR007219">
    <property type="entry name" value="XnlR_reg_dom"/>
</dbReference>
<evidence type="ECO:0000313" key="6">
    <source>
        <dbReference type="Proteomes" id="UP000813427"/>
    </source>
</evidence>
<keyword evidence="3" id="KW-0472">Membrane</keyword>
<evidence type="ECO:0000313" key="5">
    <source>
        <dbReference type="EMBL" id="KAH7235371.1"/>
    </source>
</evidence>
<comment type="caution">
    <text evidence="5">The sequence shown here is derived from an EMBL/GenBank/DDBJ whole genome shotgun (WGS) entry which is preliminary data.</text>
</comment>
<dbReference type="AlphaFoldDB" id="A0A8K0RN14"/>
<dbReference type="CDD" id="cd12148">
    <property type="entry name" value="fungal_TF_MHR"/>
    <property type="match status" value="1"/>
</dbReference>
<keyword evidence="3" id="KW-0812">Transmembrane</keyword>
<dbReference type="PANTHER" id="PTHR46910">
    <property type="entry name" value="TRANSCRIPTION FACTOR PDR1"/>
    <property type="match status" value="1"/>
</dbReference>
<keyword evidence="3" id="KW-1133">Transmembrane helix</keyword>
<dbReference type="GO" id="GO:0003677">
    <property type="term" value="F:DNA binding"/>
    <property type="evidence" value="ECO:0007669"/>
    <property type="project" value="InterPro"/>
</dbReference>
<keyword evidence="6" id="KW-1185">Reference proteome</keyword>
<organism evidence="5 6">
    <name type="scientific">Fusarium tricinctum</name>
    <dbReference type="NCBI Taxonomy" id="61284"/>
    <lineage>
        <taxon>Eukaryota</taxon>
        <taxon>Fungi</taxon>
        <taxon>Dikarya</taxon>
        <taxon>Ascomycota</taxon>
        <taxon>Pezizomycotina</taxon>
        <taxon>Sordariomycetes</taxon>
        <taxon>Hypocreomycetidae</taxon>
        <taxon>Hypocreales</taxon>
        <taxon>Nectriaceae</taxon>
        <taxon>Fusarium</taxon>
        <taxon>Fusarium tricinctum species complex</taxon>
    </lineage>
</organism>
<dbReference type="SMART" id="SM00906">
    <property type="entry name" value="Fungal_trans"/>
    <property type="match status" value="1"/>
</dbReference>
<name>A0A8K0RN14_9HYPO</name>
<gene>
    <name evidence="5" type="ORF">BKA59DRAFT_458937</name>
</gene>
<feature type="domain" description="Xylanolytic transcriptional activator regulatory" evidence="4">
    <location>
        <begin position="349"/>
        <end position="413"/>
    </location>
</feature>
<keyword evidence="1" id="KW-0539">Nucleus</keyword>
<feature type="region of interest" description="Disordered" evidence="2">
    <location>
        <begin position="158"/>
        <end position="189"/>
    </location>
</feature>
<protein>
    <recommendedName>
        <fullName evidence="4">Xylanolytic transcriptional activator regulatory domain-containing protein</fullName>
    </recommendedName>
</protein>
<dbReference type="PANTHER" id="PTHR46910:SF32">
    <property type="entry name" value="TRANSCRIPTION FACTOR DOMAIN-CONTAINING PROTEIN-RELATED"/>
    <property type="match status" value="1"/>
</dbReference>
<dbReference type="GO" id="GO:0008270">
    <property type="term" value="F:zinc ion binding"/>
    <property type="evidence" value="ECO:0007669"/>
    <property type="project" value="InterPro"/>
</dbReference>
<proteinExistence type="predicted"/>